<evidence type="ECO:0000256" key="3">
    <source>
        <dbReference type="ARBA" id="ARBA00023125"/>
    </source>
</evidence>
<keyword evidence="3" id="KW-0238">DNA-binding</keyword>
<reference evidence="6" key="1">
    <citation type="submission" date="2020-08" db="EMBL/GenBank/DDBJ databases">
        <title>Genome public.</title>
        <authorList>
            <person name="Liu C."/>
            <person name="Sun Q."/>
        </authorList>
    </citation>
    <scope>NUCLEOTIDE SEQUENCE</scope>
    <source>
        <strain evidence="6">NSJ-23</strain>
    </source>
</reference>
<keyword evidence="4" id="KW-0804">Transcription</keyword>
<evidence type="ECO:0000313" key="7">
    <source>
        <dbReference type="Proteomes" id="UP000628736"/>
    </source>
</evidence>
<feature type="domain" description="HTH lysR-type" evidence="5">
    <location>
        <begin position="8"/>
        <end position="59"/>
    </location>
</feature>
<proteinExistence type="inferred from homology"/>
<dbReference type="PROSITE" id="PS50931">
    <property type="entry name" value="HTH_LYSR"/>
    <property type="match status" value="1"/>
</dbReference>
<evidence type="ECO:0000256" key="2">
    <source>
        <dbReference type="ARBA" id="ARBA00023015"/>
    </source>
</evidence>
<evidence type="ECO:0000256" key="1">
    <source>
        <dbReference type="ARBA" id="ARBA00009437"/>
    </source>
</evidence>
<evidence type="ECO:0000259" key="5">
    <source>
        <dbReference type="PROSITE" id="PS50931"/>
    </source>
</evidence>
<evidence type="ECO:0000256" key="4">
    <source>
        <dbReference type="ARBA" id="ARBA00023163"/>
    </source>
</evidence>
<dbReference type="SUPFAM" id="SSF53850">
    <property type="entry name" value="Periplasmic binding protein-like II"/>
    <property type="match status" value="1"/>
</dbReference>
<dbReference type="EMBL" id="JACOPO010000012">
    <property type="protein sequence ID" value="MBC5723675.1"/>
    <property type="molecule type" value="Genomic_DNA"/>
</dbReference>
<dbReference type="FunFam" id="1.10.10.10:FF:000001">
    <property type="entry name" value="LysR family transcriptional regulator"/>
    <property type="match status" value="1"/>
</dbReference>
<gene>
    <name evidence="6" type="ORF">H8S11_12740</name>
</gene>
<keyword evidence="7" id="KW-1185">Reference proteome</keyword>
<dbReference type="RefSeq" id="WP_147573431.1">
    <property type="nucleotide sequence ID" value="NZ_JACOPO010000012.1"/>
</dbReference>
<accession>A0A8J6JAT6</accession>
<protein>
    <submittedName>
        <fullName evidence="6">LysR family transcriptional regulator</fullName>
    </submittedName>
</protein>
<dbReference type="PANTHER" id="PTHR30126:SF96">
    <property type="entry name" value="TRANSCRIPTIONAL REGULATORY PROTEIN, LYSR FAMILY"/>
    <property type="match status" value="1"/>
</dbReference>
<dbReference type="CDD" id="cd05466">
    <property type="entry name" value="PBP2_LTTR_substrate"/>
    <property type="match status" value="1"/>
</dbReference>
<dbReference type="InterPro" id="IPR000847">
    <property type="entry name" value="LysR_HTH_N"/>
</dbReference>
<dbReference type="InterPro" id="IPR036388">
    <property type="entry name" value="WH-like_DNA-bd_sf"/>
</dbReference>
<dbReference type="PRINTS" id="PR00039">
    <property type="entry name" value="HTHLYSR"/>
</dbReference>
<keyword evidence="2" id="KW-0805">Transcription regulation</keyword>
<name>A0A8J6JAT6_9FIRM</name>
<dbReference type="Pfam" id="PF03466">
    <property type="entry name" value="LysR_substrate"/>
    <property type="match status" value="1"/>
</dbReference>
<comment type="similarity">
    <text evidence="1">Belongs to the LysR transcriptional regulatory family.</text>
</comment>
<dbReference type="Pfam" id="PF00126">
    <property type="entry name" value="HTH_1"/>
    <property type="match status" value="1"/>
</dbReference>
<evidence type="ECO:0000313" key="6">
    <source>
        <dbReference type="EMBL" id="MBC5723675.1"/>
    </source>
</evidence>
<dbReference type="AlphaFoldDB" id="A0A8J6JAT6"/>
<sequence>MVINRNPEYFLTIAREKSISRAAEKLYISQSSLSQYIAKLEDALEVKLFDRSRNPIQLTEAGRIYQSYLESNDHLYQKLQSDLCSLNSNRSQELNIGLGTWRGSLLLPEILPDFLAQHPQAQVTLFEFPVSELATLTINEQVDFSIMNTAVIGIPDTLVQEVIAHERILLVMNRYNEATQNFLDQWSAGRHLDLQPLSRQRLISLSRSLTVGRQVNNFLERNRLLFPDRLYTTNNSTALGLVAKGLGFCFMVETGLKDAMSRPELVAFDLRSQDLMIPLSLIYKKNGYLTPLIQDAMDLVRNYYLDLFQNNHPLQLT</sequence>
<dbReference type="Gene3D" id="1.10.10.10">
    <property type="entry name" value="Winged helix-like DNA-binding domain superfamily/Winged helix DNA-binding domain"/>
    <property type="match status" value="1"/>
</dbReference>
<dbReference type="GO" id="GO:0003700">
    <property type="term" value="F:DNA-binding transcription factor activity"/>
    <property type="evidence" value="ECO:0007669"/>
    <property type="project" value="InterPro"/>
</dbReference>
<dbReference type="PANTHER" id="PTHR30126">
    <property type="entry name" value="HTH-TYPE TRANSCRIPTIONAL REGULATOR"/>
    <property type="match status" value="1"/>
</dbReference>
<comment type="caution">
    <text evidence="6">The sequence shown here is derived from an EMBL/GenBank/DDBJ whole genome shotgun (WGS) entry which is preliminary data.</text>
</comment>
<dbReference type="GO" id="GO:0003677">
    <property type="term" value="F:DNA binding"/>
    <property type="evidence" value="ECO:0007669"/>
    <property type="project" value="UniProtKB-KW"/>
</dbReference>
<dbReference type="Gene3D" id="3.40.190.290">
    <property type="match status" value="1"/>
</dbReference>
<dbReference type="InterPro" id="IPR005119">
    <property type="entry name" value="LysR_subst-bd"/>
</dbReference>
<dbReference type="Proteomes" id="UP000628736">
    <property type="component" value="Unassembled WGS sequence"/>
</dbReference>
<dbReference type="SUPFAM" id="SSF46785">
    <property type="entry name" value="Winged helix' DNA-binding domain"/>
    <property type="match status" value="1"/>
</dbReference>
<organism evidence="6 7">
    <name type="scientific">Flintibacter hominis</name>
    <dbReference type="NCBI Taxonomy" id="2763048"/>
    <lineage>
        <taxon>Bacteria</taxon>
        <taxon>Bacillati</taxon>
        <taxon>Bacillota</taxon>
        <taxon>Clostridia</taxon>
        <taxon>Eubacteriales</taxon>
        <taxon>Flintibacter</taxon>
    </lineage>
</organism>
<dbReference type="InterPro" id="IPR036390">
    <property type="entry name" value="WH_DNA-bd_sf"/>
</dbReference>